<gene>
    <name evidence="2" type="ordered locus">Psta_2535</name>
</gene>
<dbReference type="KEGG" id="psl:Psta_2535"/>
<feature type="transmembrane region" description="Helical" evidence="1">
    <location>
        <begin position="20"/>
        <end position="46"/>
    </location>
</feature>
<reference evidence="2 3" key="1">
    <citation type="journal article" date="2009" name="Stand. Genomic Sci.">
        <title>Complete genome sequence of Pirellula staleyi type strain (ATCC 27377).</title>
        <authorList>
            <person name="Clum A."/>
            <person name="Tindall B.J."/>
            <person name="Sikorski J."/>
            <person name="Ivanova N."/>
            <person name="Mavrommatis K."/>
            <person name="Lucas S."/>
            <person name="Glavina del Rio T."/>
            <person name="Nolan M."/>
            <person name="Chen F."/>
            <person name="Tice H."/>
            <person name="Pitluck S."/>
            <person name="Cheng J.F."/>
            <person name="Chertkov O."/>
            <person name="Brettin T."/>
            <person name="Han C."/>
            <person name="Detter J.C."/>
            <person name="Kuske C."/>
            <person name="Bruce D."/>
            <person name="Goodwin L."/>
            <person name="Ovchinikova G."/>
            <person name="Pati A."/>
            <person name="Mikhailova N."/>
            <person name="Chen A."/>
            <person name="Palaniappan K."/>
            <person name="Land M."/>
            <person name="Hauser L."/>
            <person name="Chang Y.J."/>
            <person name="Jeffries C.D."/>
            <person name="Chain P."/>
            <person name="Rohde M."/>
            <person name="Goker M."/>
            <person name="Bristow J."/>
            <person name="Eisen J.A."/>
            <person name="Markowitz V."/>
            <person name="Hugenholtz P."/>
            <person name="Kyrpides N.C."/>
            <person name="Klenk H.P."/>
            <person name="Lapidus A."/>
        </authorList>
    </citation>
    <scope>NUCLEOTIDE SEQUENCE [LARGE SCALE GENOMIC DNA]</scope>
    <source>
        <strain evidence="3">ATCC 27377 / DSM 6068 / ICPB 4128</strain>
    </source>
</reference>
<protein>
    <submittedName>
        <fullName evidence="2">Uncharacterized protein</fullName>
    </submittedName>
</protein>
<name>D2R5M2_PIRSD</name>
<sequence length="106" mass="12208">MEDRDENPLKIPKKPSPATITQLGCGHLVISIAVACALLLFNGLTVSSVYSGWASRLSDFWREPRIAQSILFLGPILLLVFQWWIYDLFLDRFWPARKRVQFSSRK</sequence>
<dbReference type="HOGENOM" id="CLU_2220703_0_0_0"/>
<keyword evidence="1" id="KW-0472">Membrane</keyword>
<evidence type="ECO:0000256" key="1">
    <source>
        <dbReference type="SAM" id="Phobius"/>
    </source>
</evidence>
<accession>D2R5M2</accession>
<keyword evidence="3" id="KW-1185">Reference proteome</keyword>
<dbReference type="AlphaFoldDB" id="D2R5M2"/>
<dbReference type="STRING" id="530564.Psta_2535"/>
<dbReference type="Proteomes" id="UP000001887">
    <property type="component" value="Chromosome"/>
</dbReference>
<feature type="transmembrane region" description="Helical" evidence="1">
    <location>
        <begin position="66"/>
        <end position="89"/>
    </location>
</feature>
<evidence type="ECO:0000313" key="3">
    <source>
        <dbReference type="Proteomes" id="UP000001887"/>
    </source>
</evidence>
<keyword evidence="1" id="KW-0812">Transmembrane</keyword>
<organism evidence="2 3">
    <name type="scientific">Pirellula staleyi (strain ATCC 27377 / DSM 6068 / ICPB 4128)</name>
    <name type="common">Pirella staleyi</name>
    <dbReference type="NCBI Taxonomy" id="530564"/>
    <lineage>
        <taxon>Bacteria</taxon>
        <taxon>Pseudomonadati</taxon>
        <taxon>Planctomycetota</taxon>
        <taxon>Planctomycetia</taxon>
        <taxon>Pirellulales</taxon>
        <taxon>Pirellulaceae</taxon>
        <taxon>Pirellula</taxon>
    </lineage>
</organism>
<evidence type="ECO:0000313" key="2">
    <source>
        <dbReference type="EMBL" id="ADB17204.1"/>
    </source>
</evidence>
<proteinExistence type="predicted"/>
<dbReference type="EMBL" id="CP001848">
    <property type="protein sequence ID" value="ADB17204.1"/>
    <property type="molecule type" value="Genomic_DNA"/>
</dbReference>
<keyword evidence="1" id="KW-1133">Transmembrane helix</keyword>
<dbReference type="OrthoDB" id="281780at2"/>